<evidence type="ECO:0000313" key="2">
    <source>
        <dbReference type="EMBL" id="PHT86776.1"/>
    </source>
</evidence>
<keyword evidence="1" id="KW-0853">WD repeat</keyword>
<sequence length="311" mass="34198">MPMMLNNITDIDVTSSQPGFESAASSTELDFSLEMKSASQGQSSANIMFVIGSNLLLEVDDCGYGGGPCSAGATTVLDFMAEVLSGVVTEQVKAVPVIEGILESAPLNVDAESILWIELYMGAFPWHAGVLKTLEFVLSMLQLANKDGRVEEAAPTGQEILSIGRGSRKLDAYVHAILKNMNKMILFSFLPLFLITIVEDELLSSLGLQVEPKKECPWTHPRRIVELMLHAQNMAVDILKYLLVHQRAALEDFLLSKLNKGPPLDVLHGGFDQLLIGNLTAFFEWLHSLNMKFKVLEQSAAIMWVLFCGIR</sequence>
<dbReference type="STRING" id="4072.A0A2G2ZXT4"/>
<proteinExistence type="predicted"/>
<dbReference type="Proteomes" id="UP000222542">
    <property type="component" value="Unassembled WGS sequence"/>
</dbReference>
<comment type="caution">
    <text evidence="2">The sequence shown here is derived from an EMBL/GenBank/DDBJ whole genome shotgun (WGS) entry which is preliminary data.</text>
</comment>
<reference evidence="2 3" key="2">
    <citation type="journal article" date="2017" name="Genome Biol.">
        <title>New reference genome sequences of hot pepper reveal the massive evolution of plant disease-resistance genes by retroduplication.</title>
        <authorList>
            <person name="Kim S."/>
            <person name="Park J."/>
            <person name="Yeom S.I."/>
            <person name="Kim Y.M."/>
            <person name="Seo E."/>
            <person name="Kim K.T."/>
            <person name="Kim M.S."/>
            <person name="Lee J.M."/>
            <person name="Cheong K."/>
            <person name="Shin H.S."/>
            <person name="Kim S.B."/>
            <person name="Han K."/>
            <person name="Lee J."/>
            <person name="Park M."/>
            <person name="Lee H.A."/>
            <person name="Lee H.Y."/>
            <person name="Lee Y."/>
            <person name="Oh S."/>
            <person name="Lee J.H."/>
            <person name="Choi E."/>
            <person name="Choi E."/>
            <person name="Lee S.E."/>
            <person name="Jeon J."/>
            <person name="Kim H."/>
            <person name="Choi G."/>
            <person name="Song H."/>
            <person name="Lee J."/>
            <person name="Lee S.C."/>
            <person name="Kwon J.K."/>
            <person name="Lee H.Y."/>
            <person name="Koo N."/>
            <person name="Hong Y."/>
            <person name="Kim R.W."/>
            <person name="Kang W.H."/>
            <person name="Huh J.H."/>
            <person name="Kang B.C."/>
            <person name="Yang T.J."/>
            <person name="Lee Y.H."/>
            <person name="Bennetzen J.L."/>
            <person name="Choi D."/>
        </authorList>
    </citation>
    <scope>NUCLEOTIDE SEQUENCE [LARGE SCALE GENOMIC DNA]</scope>
    <source>
        <strain evidence="3">cv. CM334</strain>
    </source>
</reference>
<dbReference type="PANTHER" id="PTHR46108:SF4">
    <property type="entry name" value="BLUE CHEESE"/>
    <property type="match status" value="1"/>
</dbReference>
<accession>A0A2G2ZXT4</accession>
<dbReference type="InterPro" id="IPR051944">
    <property type="entry name" value="BEACH_domain_protein"/>
</dbReference>
<evidence type="ECO:0000313" key="3">
    <source>
        <dbReference type="Proteomes" id="UP000222542"/>
    </source>
</evidence>
<keyword evidence="3" id="KW-1185">Reference proteome</keyword>
<gene>
    <name evidence="2" type="ORF">T459_08882</name>
</gene>
<organism evidence="2 3">
    <name type="scientific">Capsicum annuum</name>
    <name type="common">Capsicum pepper</name>
    <dbReference type="NCBI Taxonomy" id="4072"/>
    <lineage>
        <taxon>Eukaryota</taxon>
        <taxon>Viridiplantae</taxon>
        <taxon>Streptophyta</taxon>
        <taxon>Embryophyta</taxon>
        <taxon>Tracheophyta</taxon>
        <taxon>Spermatophyta</taxon>
        <taxon>Magnoliopsida</taxon>
        <taxon>eudicotyledons</taxon>
        <taxon>Gunneridae</taxon>
        <taxon>Pentapetalae</taxon>
        <taxon>asterids</taxon>
        <taxon>lamiids</taxon>
        <taxon>Solanales</taxon>
        <taxon>Solanaceae</taxon>
        <taxon>Solanoideae</taxon>
        <taxon>Capsiceae</taxon>
        <taxon>Capsicum</taxon>
    </lineage>
</organism>
<protein>
    <submittedName>
        <fullName evidence="2">Uncharacterized protein</fullName>
    </submittedName>
</protein>
<dbReference type="PANTHER" id="PTHR46108">
    <property type="entry name" value="BLUE CHEESE"/>
    <property type="match status" value="1"/>
</dbReference>
<dbReference type="Gramene" id="PHT86776">
    <property type="protein sequence ID" value="PHT86776"/>
    <property type="gene ID" value="T459_08882"/>
</dbReference>
<name>A0A2G2ZXT4_CAPAN</name>
<dbReference type="EMBL" id="AYRZ02000003">
    <property type="protein sequence ID" value="PHT86776.1"/>
    <property type="molecule type" value="Genomic_DNA"/>
</dbReference>
<dbReference type="AlphaFoldDB" id="A0A2G2ZXT4"/>
<reference evidence="2 3" key="1">
    <citation type="journal article" date="2014" name="Nat. Genet.">
        <title>Genome sequence of the hot pepper provides insights into the evolution of pungency in Capsicum species.</title>
        <authorList>
            <person name="Kim S."/>
            <person name="Park M."/>
            <person name="Yeom S.I."/>
            <person name="Kim Y.M."/>
            <person name="Lee J.M."/>
            <person name="Lee H.A."/>
            <person name="Seo E."/>
            <person name="Choi J."/>
            <person name="Cheong K."/>
            <person name="Kim K.T."/>
            <person name="Jung K."/>
            <person name="Lee G.W."/>
            <person name="Oh S.K."/>
            <person name="Bae C."/>
            <person name="Kim S.B."/>
            <person name="Lee H.Y."/>
            <person name="Kim S.Y."/>
            <person name="Kim M.S."/>
            <person name="Kang B.C."/>
            <person name="Jo Y.D."/>
            <person name="Yang H.B."/>
            <person name="Jeong H.J."/>
            <person name="Kang W.H."/>
            <person name="Kwon J.K."/>
            <person name="Shin C."/>
            <person name="Lim J.Y."/>
            <person name="Park J.H."/>
            <person name="Huh J.H."/>
            <person name="Kim J.S."/>
            <person name="Kim B.D."/>
            <person name="Cohen O."/>
            <person name="Paran I."/>
            <person name="Suh M.C."/>
            <person name="Lee S.B."/>
            <person name="Kim Y.K."/>
            <person name="Shin Y."/>
            <person name="Noh S.J."/>
            <person name="Park J."/>
            <person name="Seo Y.S."/>
            <person name="Kwon S.Y."/>
            <person name="Kim H.A."/>
            <person name="Park J.M."/>
            <person name="Kim H.J."/>
            <person name="Choi S.B."/>
            <person name="Bosland P.W."/>
            <person name="Reeves G."/>
            <person name="Jo S.H."/>
            <person name="Lee B.W."/>
            <person name="Cho H.T."/>
            <person name="Choi H.S."/>
            <person name="Lee M.S."/>
            <person name="Yu Y."/>
            <person name="Do Choi Y."/>
            <person name="Park B.S."/>
            <person name="van Deynze A."/>
            <person name="Ashrafi H."/>
            <person name="Hill T."/>
            <person name="Kim W.T."/>
            <person name="Pai H.S."/>
            <person name="Ahn H.K."/>
            <person name="Yeam I."/>
            <person name="Giovannoni J.J."/>
            <person name="Rose J.K."/>
            <person name="Sorensen I."/>
            <person name="Lee S.J."/>
            <person name="Kim R.W."/>
            <person name="Choi I.Y."/>
            <person name="Choi B.S."/>
            <person name="Lim J.S."/>
            <person name="Lee Y.H."/>
            <person name="Choi D."/>
        </authorList>
    </citation>
    <scope>NUCLEOTIDE SEQUENCE [LARGE SCALE GENOMIC DNA]</scope>
    <source>
        <strain evidence="3">cv. CM334</strain>
    </source>
</reference>
<evidence type="ECO:0000256" key="1">
    <source>
        <dbReference type="ARBA" id="ARBA00022574"/>
    </source>
</evidence>